<comment type="subcellular location">
    <subcellularLocation>
        <location evidence="2">Cell membrane</location>
        <topology evidence="2">Multi-pass membrane protein</topology>
    </subcellularLocation>
</comment>
<dbReference type="STRING" id="1601833.SAMN05518684_106179"/>
<dbReference type="PRINTS" id="PR00344">
    <property type="entry name" value="BCTRLSENSOR"/>
</dbReference>
<dbReference type="OrthoDB" id="9815750at2"/>
<evidence type="ECO:0000256" key="10">
    <source>
        <dbReference type="ARBA" id="ARBA00023012"/>
    </source>
</evidence>
<dbReference type="EC" id="2.7.13.3" evidence="3"/>
<dbReference type="InterPro" id="IPR005467">
    <property type="entry name" value="His_kinase_dom"/>
</dbReference>
<dbReference type="Pfam" id="PF08448">
    <property type="entry name" value="PAS_4"/>
    <property type="match status" value="1"/>
</dbReference>
<dbReference type="InterPro" id="IPR035965">
    <property type="entry name" value="PAS-like_dom_sf"/>
</dbReference>
<protein>
    <recommendedName>
        <fullName evidence="3">histidine kinase</fullName>
        <ecNumber evidence="3">2.7.13.3</ecNumber>
    </recommendedName>
</protein>
<feature type="domain" description="Histidine kinase" evidence="14">
    <location>
        <begin position="467"/>
        <end position="686"/>
    </location>
</feature>
<feature type="domain" description="HAMP" evidence="16">
    <location>
        <begin position="277"/>
        <end position="329"/>
    </location>
</feature>
<keyword evidence="4" id="KW-1003">Cell membrane</keyword>
<dbReference type="InterPro" id="IPR004358">
    <property type="entry name" value="Sig_transdc_His_kin-like_C"/>
</dbReference>
<evidence type="ECO:0000256" key="8">
    <source>
        <dbReference type="ARBA" id="ARBA00022777"/>
    </source>
</evidence>
<dbReference type="SUPFAM" id="SSF55874">
    <property type="entry name" value="ATPase domain of HSP90 chaperone/DNA topoisomerase II/histidine kinase"/>
    <property type="match status" value="1"/>
</dbReference>
<feature type="coiled-coil region" evidence="12">
    <location>
        <begin position="317"/>
        <end position="344"/>
    </location>
</feature>
<dbReference type="SUPFAM" id="SSF47384">
    <property type="entry name" value="Homodimeric domain of signal transducing histidine kinase"/>
    <property type="match status" value="1"/>
</dbReference>
<evidence type="ECO:0000256" key="3">
    <source>
        <dbReference type="ARBA" id="ARBA00012438"/>
    </source>
</evidence>
<dbReference type="GO" id="GO:0000155">
    <property type="term" value="F:phosphorelay sensor kinase activity"/>
    <property type="evidence" value="ECO:0007669"/>
    <property type="project" value="InterPro"/>
</dbReference>
<dbReference type="EMBL" id="FOGT01000006">
    <property type="protein sequence ID" value="SES02352.1"/>
    <property type="molecule type" value="Genomic_DNA"/>
</dbReference>
<evidence type="ECO:0000256" key="7">
    <source>
        <dbReference type="ARBA" id="ARBA00022741"/>
    </source>
</evidence>
<dbReference type="PANTHER" id="PTHR43065:SF10">
    <property type="entry name" value="PEROXIDE STRESS-ACTIVATED HISTIDINE KINASE MAK3"/>
    <property type="match status" value="1"/>
</dbReference>
<keyword evidence="18" id="KW-1185">Reference proteome</keyword>
<dbReference type="Gene3D" id="1.10.8.500">
    <property type="entry name" value="HAMP domain in histidine kinase"/>
    <property type="match status" value="1"/>
</dbReference>
<keyword evidence="11 13" id="KW-0472">Membrane</keyword>
<evidence type="ECO:0000313" key="18">
    <source>
        <dbReference type="Proteomes" id="UP000198571"/>
    </source>
</evidence>
<evidence type="ECO:0000256" key="13">
    <source>
        <dbReference type="SAM" id="Phobius"/>
    </source>
</evidence>
<dbReference type="CDD" id="cd00082">
    <property type="entry name" value="HisKA"/>
    <property type="match status" value="1"/>
</dbReference>
<keyword evidence="12" id="KW-0175">Coiled coil</keyword>
<evidence type="ECO:0000259" key="15">
    <source>
        <dbReference type="PROSITE" id="PS50113"/>
    </source>
</evidence>
<dbReference type="PROSITE" id="PS50113">
    <property type="entry name" value="PAC"/>
    <property type="match status" value="1"/>
</dbReference>
<dbReference type="Proteomes" id="UP000198571">
    <property type="component" value="Unassembled WGS sequence"/>
</dbReference>
<keyword evidence="13" id="KW-0812">Transmembrane</keyword>
<keyword evidence="7" id="KW-0547">Nucleotide-binding</keyword>
<evidence type="ECO:0000256" key="12">
    <source>
        <dbReference type="SAM" id="Coils"/>
    </source>
</evidence>
<dbReference type="SUPFAM" id="SSF55785">
    <property type="entry name" value="PYP-like sensor domain (PAS domain)"/>
    <property type="match status" value="1"/>
</dbReference>
<evidence type="ECO:0000256" key="11">
    <source>
        <dbReference type="ARBA" id="ARBA00023136"/>
    </source>
</evidence>
<feature type="transmembrane region" description="Helical" evidence="13">
    <location>
        <begin position="259"/>
        <end position="280"/>
    </location>
</feature>
<gene>
    <name evidence="17" type="ORF">SAMN05518684_106179</name>
</gene>
<dbReference type="RefSeq" id="WP_093050879.1">
    <property type="nucleotide sequence ID" value="NZ_FOGT01000006.1"/>
</dbReference>
<dbReference type="Pfam" id="PF00672">
    <property type="entry name" value="HAMP"/>
    <property type="match status" value="1"/>
</dbReference>
<evidence type="ECO:0000259" key="16">
    <source>
        <dbReference type="PROSITE" id="PS50885"/>
    </source>
</evidence>
<keyword evidence="10" id="KW-0902">Two-component regulatory system</keyword>
<sequence length="697" mass="79923">MKHLFRSVRYKVLLFGLIMSIIPLVLISVYYLMEMSDYVEDSAAVSQERKVAYFAETIRNDIRSTFQKLDMMMSMGDLEDQSGVFYDLLKQQESIDEIVLLNAEGEVQSRYSRYSINQMAEGGLWVSGQAELSVLANDNHVFSNVMFNDYGQPFIQLIVRSEENGEMLGVSLQLQKLIGNVSSYQMEHNAQVYLRDQNEQIIAHQDYSRLWQTDQRTEVPDNTMVIQSSIDEVNWDLVMEQPRREMLSPIFDMLRRGSFTASFMILFGSMISIYAGLYFVKPIERLQSGMKHMQYGYWPEKMPVDRNDEFGELTAAFNDMNTEIQEKERRLEQEKERLDIVVNSMDAGLAVVKKDYSIAWMNPTLKSWIGDQRSVPCFRMFNDKDSPCYSCPLNESASFERMDENLTKTDENGEQRIYRHRVFPLQHTLEEDEEVLIVMEDITEEKRMEEKLVQTDKLSALGLMASSFAHEVNNPLASVQVYAEDLTDRLEEDKEELLESGEMADYLTIIRKNINRCKEITNNLLNFSRKSAFKAEEFPIEKVLDDSLMLMNHTLKKNHVSLKLQKPQEKIPDISGDPLKISQVFVNLIQNAVDAMSEKEFPVLEITVEMEGEEAVVSFKDNGIGIPESNIPKLFDPFFTSKPTGKGTGLGLSVCYGIVKQMEGTMEVQSEPGEGSVFRVILPVNRKDADGSEGESE</sequence>
<name>A0A1H9TZ66_9BACI</name>
<evidence type="ECO:0000256" key="5">
    <source>
        <dbReference type="ARBA" id="ARBA00022553"/>
    </source>
</evidence>
<feature type="transmembrane region" description="Helical" evidence="13">
    <location>
        <begin position="12"/>
        <end position="33"/>
    </location>
</feature>
<dbReference type="SMART" id="SM00388">
    <property type="entry name" value="HisKA"/>
    <property type="match status" value="1"/>
</dbReference>
<keyword evidence="6" id="KW-0808">Transferase</keyword>
<dbReference type="Gene3D" id="3.30.450.20">
    <property type="entry name" value="PAS domain"/>
    <property type="match status" value="1"/>
</dbReference>
<dbReference type="InterPro" id="IPR000700">
    <property type="entry name" value="PAS-assoc_C"/>
</dbReference>
<dbReference type="InterPro" id="IPR013656">
    <property type="entry name" value="PAS_4"/>
</dbReference>
<keyword evidence="5" id="KW-0597">Phosphoprotein</keyword>
<dbReference type="AlphaFoldDB" id="A0A1H9TZ66"/>
<dbReference type="Gene3D" id="3.30.565.10">
    <property type="entry name" value="Histidine kinase-like ATPase, C-terminal domain"/>
    <property type="match status" value="1"/>
</dbReference>
<dbReference type="GO" id="GO:0005886">
    <property type="term" value="C:plasma membrane"/>
    <property type="evidence" value="ECO:0007669"/>
    <property type="project" value="UniProtKB-SubCell"/>
</dbReference>
<dbReference type="Pfam" id="PF02518">
    <property type="entry name" value="HATPase_c"/>
    <property type="match status" value="1"/>
</dbReference>
<dbReference type="GO" id="GO:0005524">
    <property type="term" value="F:ATP binding"/>
    <property type="evidence" value="ECO:0007669"/>
    <property type="project" value="UniProtKB-KW"/>
</dbReference>
<organism evidence="17 18">
    <name type="scientific">Salipaludibacillus aurantiacus</name>
    <dbReference type="NCBI Taxonomy" id="1601833"/>
    <lineage>
        <taxon>Bacteria</taxon>
        <taxon>Bacillati</taxon>
        <taxon>Bacillota</taxon>
        <taxon>Bacilli</taxon>
        <taxon>Bacillales</taxon>
        <taxon>Bacillaceae</taxon>
    </lineage>
</organism>
<dbReference type="InterPro" id="IPR003594">
    <property type="entry name" value="HATPase_dom"/>
</dbReference>
<evidence type="ECO:0000256" key="6">
    <source>
        <dbReference type="ARBA" id="ARBA00022679"/>
    </source>
</evidence>
<dbReference type="PROSITE" id="PS50885">
    <property type="entry name" value="HAMP"/>
    <property type="match status" value="1"/>
</dbReference>
<dbReference type="PANTHER" id="PTHR43065">
    <property type="entry name" value="SENSOR HISTIDINE KINASE"/>
    <property type="match status" value="1"/>
</dbReference>
<evidence type="ECO:0000256" key="1">
    <source>
        <dbReference type="ARBA" id="ARBA00000085"/>
    </source>
</evidence>
<reference evidence="18" key="1">
    <citation type="submission" date="2016-10" db="EMBL/GenBank/DDBJ databases">
        <authorList>
            <person name="Varghese N."/>
            <person name="Submissions S."/>
        </authorList>
    </citation>
    <scope>NUCLEOTIDE SEQUENCE [LARGE SCALE GENOMIC DNA]</scope>
    <source>
        <strain evidence="18">S9</strain>
    </source>
</reference>
<proteinExistence type="predicted"/>
<evidence type="ECO:0000256" key="2">
    <source>
        <dbReference type="ARBA" id="ARBA00004651"/>
    </source>
</evidence>
<evidence type="ECO:0000256" key="9">
    <source>
        <dbReference type="ARBA" id="ARBA00022840"/>
    </source>
</evidence>
<dbReference type="PROSITE" id="PS50109">
    <property type="entry name" value="HIS_KIN"/>
    <property type="match status" value="1"/>
</dbReference>
<feature type="domain" description="PAC" evidence="15">
    <location>
        <begin position="400"/>
        <end position="454"/>
    </location>
</feature>
<keyword evidence="13" id="KW-1133">Transmembrane helix</keyword>
<accession>A0A1H9TZ66</accession>
<dbReference type="SUPFAM" id="SSF158472">
    <property type="entry name" value="HAMP domain-like"/>
    <property type="match status" value="1"/>
</dbReference>
<dbReference type="Pfam" id="PF00512">
    <property type="entry name" value="HisKA"/>
    <property type="match status" value="1"/>
</dbReference>
<dbReference type="InterPro" id="IPR036890">
    <property type="entry name" value="HATPase_C_sf"/>
</dbReference>
<dbReference type="Gene3D" id="1.10.287.130">
    <property type="match status" value="1"/>
</dbReference>
<comment type="catalytic activity">
    <reaction evidence="1">
        <text>ATP + protein L-histidine = ADP + protein N-phospho-L-histidine.</text>
        <dbReference type="EC" id="2.7.13.3"/>
    </reaction>
</comment>
<keyword evidence="8" id="KW-0418">Kinase</keyword>
<dbReference type="InterPro" id="IPR036097">
    <property type="entry name" value="HisK_dim/P_sf"/>
</dbReference>
<dbReference type="SMART" id="SM00387">
    <property type="entry name" value="HATPase_c"/>
    <property type="match status" value="1"/>
</dbReference>
<dbReference type="SMART" id="SM00304">
    <property type="entry name" value="HAMP"/>
    <property type="match status" value="1"/>
</dbReference>
<evidence type="ECO:0000259" key="14">
    <source>
        <dbReference type="PROSITE" id="PS50109"/>
    </source>
</evidence>
<dbReference type="CDD" id="cd06225">
    <property type="entry name" value="HAMP"/>
    <property type="match status" value="1"/>
</dbReference>
<evidence type="ECO:0000256" key="4">
    <source>
        <dbReference type="ARBA" id="ARBA00022475"/>
    </source>
</evidence>
<dbReference type="InterPro" id="IPR003661">
    <property type="entry name" value="HisK_dim/P_dom"/>
</dbReference>
<dbReference type="InterPro" id="IPR003660">
    <property type="entry name" value="HAMP_dom"/>
</dbReference>
<keyword evidence="9" id="KW-0067">ATP-binding</keyword>
<evidence type="ECO:0000313" key="17">
    <source>
        <dbReference type="EMBL" id="SES02352.1"/>
    </source>
</evidence>